<organism evidence="1 2">
    <name type="scientific">Scutellospora calospora</name>
    <dbReference type="NCBI Taxonomy" id="85575"/>
    <lineage>
        <taxon>Eukaryota</taxon>
        <taxon>Fungi</taxon>
        <taxon>Fungi incertae sedis</taxon>
        <taxon>Mucoromycota</taxon>
        <taxon>Glomeromycotina</taxon>
        <taxon>Glomeromycetes</taxon>
        <taxon>Diversisporales</taxon>
        <taxon>Gigasporaceae</taxon>
        <taxon>Scutellospora</taxon>
    </lineage>
</organism>
<name>A0ACA9KGR2_9GLOM</name>
<feature type="non-terminal residue" evidence="1">
    <location>
        <position position="128"/>
    </location>
</feature>
<dbReference type="EMBL" id="CAJVPM010001727">
    <property type="protein sequence ID" value="CAG8472544.1"/>
    <property type="molecule type" value="Genomic_DNA"/>
</dbReference>
<reference evidence="1" key="1">
    <citation type="submission" date="2021-06" db="EMBL/GenBank/DDBJ databases">
        <authorList>
            <person name="Kallberg Y."/>
            <person name="Tangrot J."/>
            <person name="Rosling A."/>
        </authorList>
    </citation>
    <scope>NUCLEOTIDE SEQUENCE</scope>
    <source>
        <strain evidence="1">AU212A</strain>
    </source>
</reference>
<evidence type="ECO:0000313" key="1">
    <source>
        <dbReference type="EMBL" id="CAG8472544.1"/>
    </source>
</evidence>
<sequence>MKKIVADDHESPKFLDYRIKKTKRILWVLFNFEDESYKKKIHLNKKEEYYIRLEEYQDNIFEGLFYFIHSNKITEDFMKDKCQRYDKLDYVAKYGEYYYDIKTECKKDPIFTMNGKNYQMHYHTLCFS</sequence>
<keyword evidence="2" id="KW-1185">Reference proteome</keyword>
<gene>
    <name evidence="1" type="ORF">SCALOS_LOCUS2090</name>
</gene>
<accession>A0ACA9KGR2</accession>
<comment type="caution">
    <text evidence="1">The sequence shown here is derived from an EMBL/GenBank/DDBJ whole genome shotgun (WGS) entry which is preliminary data.</text>
</comment>
<protein>
    <submittedName>
        <fullName evidence="1">508_t:CDS:1</fullName>
    </submittedName>
</protein>
<proteinExistence type="predicted"/>
<evidence type="ECO:0000313" key="2">
    <source>
        <dbReference type="Proteomes" id="UP000789860"/>
    </source>
</evidence>
<dbReference type="Proteomes" id="UP000789860">
    <property type="component" value="Unassembled WGS sequence"/>
</dbReference>